<comment type="caution">
    <text evidence="1">The sequence shown here is derived from an EMBL/GenBank/DDBJ whole genome shotgun (WGS) entry which is preliminary data.</text>
</comment>
<accession>A0ACC2NAR2</accession>
<gene>
    <name evidence="1" type="ORF">QAD02_009807</name>
</gene>
<organism evidence="1 2">
    <name type="scientific">Eretmocerus hayati</name>
    <dbReference type="NCBI Taxonomy" id="131215"/>
    <lineage>
        <taxon>Eukaryota</taxon>
        <taxon>Metazoa</taxon>
        <taxon>Ecdysozoa</taxon>
        <taxon>Arthropoda</taxon>
        <taxon>Hexapoda</taxon>
        <taxon>Insecta</taxon>
        <taxon>Pterygota</taxon>
        <taxon>Neoptera</taxon>
        <taxon>Endopterygota</taxon>
        <taxon>Hymenoptera</taxon>
        <taxon>Apocrita</taxon>
        <taxon>Proctotrupomorpha</taxon>
        <taxon>Chalcidoidea</taxon>
        <taxon>Aphelinidae</taxon>
        <taxon>Aphelininae</taxon>
        <taxon>Eretmocerus</taxon>
    </lineage>
</organism>
<name>A0ACC2NAR2_9HYME</name>
<sequence length="274" mass="30405">MGITYSGLVIYALLGGPCFSHGPYTFYKAVRLGQNRVLKLGSFFLTKLWSDADLVSIGELQLLWIDSRGPNTPLASLRLYFLPENTPDGRRDTHGEDEVLTISEKVVVRVHDLATCLSPSLEWSWGREISLPSSTCSSPDSSPLPQTLSDPGLDFSDVERHQKDSENLYSTRRVTASTGSVCNSGVEPTKVVVLSYPRYCRYRALTRRLEGSKASWLCSGVAAALGGFIANPGTRVLFCRDTFDYPDLETHELLCNHLESVICVLEWMCEELSL</sequence>
<evidence type="ECO:0000313" key="1">
    <source>
        <dbReference type="EMBL" id="KAJ8668144.1"/>
    </source>
</evidence>
<keyword evidence="2" id="KW-1185">Reference proteome</keyword>
<protein>
    <submittedName>
        <fullName evidence="1">Uncharacterized protein</fullName>
    </submittedName>
</protein>
<dbReference type="EMBL" id="CM056744">
    <property type="protein sequence ID" value="KAJ8668144.1"/>
    <property type="molecule type" value="Genomic_DNA"/>
</dbReference>
<reference evidence="1" key="1">
    <citation type="submission" date="2023-04" db="EMBL/GenBank/DDBJ databases">
        <title>A chromosome-level genome assembly of the parasitoid wasp Eretmocerus hayati.</title>
        <authorList>
            <person name="Zhong Y."/>
            <person name="Liu S."/>
            <person name="Liu Y."/>
        </authorList>
    </citation>
    <scope>NUCLEOTIDE SEQUENCE</scope>
    <source>
        <strain evidence="1">ZJU_SS_LIU_2023</strain>
    </source>
</reference>
<evidence type="ECO:0000313" key="2">
    <source>
        <dbReference type="Proteomes" id="UP001239111"/>
    </source>
</evidence>
<proteinExistence type="predicted"/>
<dbReference type="Proteomes" id="UP001239111">
    <property type="component" value="Chromosome 4"/>
</dbReference>